<dbReference type="InterPro" id="IPR000297">
    <property type="entry name" value="PPIase_PpiC"/>
</dbReference>
<evidence type="ECO:0000259" key="4">
    <source>
        <dbReference type="PROSITE" id="PS50198"/>
    </source>
</evidence>
<dbReference type="Proteomes" id="UP000006054">
    <property type="component" value="Chromosome"/>
</dbReference>
<dbReference type="Pfam" id="PF13616">
    <property type="entry name" value="Rotamase_3"/>
    <property type="match status" value="1"/>
</dbReference>
<name>I4AMZ5_BERLS</name>
<sequence length="782" mass="90441" precursor="true">MNKFFSILSVFALLFFIACSPKTVPSQTNFTQSPTLLKIDDQIVSADEFEYLYQKNNSTQEDSLWNREKIQEYLDLYINFKLKVEEAKDSGMDTSQAFKKEFEVYKNQLAEPYLTPKNVSKKLVKEAYSRLNESVRASHILIMVEQYANPEDTLIAYKKIQDVRKKAVAGENFAELAKTYSDDPSGKINGGDLYYFSSLQMVYPFETAAYNTEKGKISKIVRTRFGYHILKVTDKKPSLGKVQVAHIMIRSSDGMIAEDTLKAYRKIQEIYTQLGKEKDKAKQKTLFENLAKQFSEDYRSRERGGQLTNNGNPEFTSGTLVPPFEEKLSTIKKGEITVPFKTAFGWHIVRLIEKDAIEPFEDLQPILQQKIAKDSRAEIQQAVLVDKLKTENGFSQNKKTDEFLTQMAADSAIQKANMWTVKRFESQNPKLVKDKNLFTVGTKIYTLDNFAAYLEENNKLPAPEKALPFLRKEYQSFVAQEIIDNEKSLLSKKYPEYRFLLQEYYDGILLFKIMEQKVWAKALADQEGLMSFYESNKENYQWQDRAKVTIYNAADKKTLSMLKDSLKLGYYATDNFQPLKLEFDRKNVKLTDAQTKKLAPFALAAKTNPSYVFTIEAAKGIGETNDMMNNRVDAIRAYFKKEGIENVRFVAQKIGNAKVAKAIIQIKIFTTDYKMLEKRFNKENALRLEITEGLFEKQAQSVLSKIDFKKGDYTVEENGRMYYVIVEEIEPTRVKKLEETRGVVISDYQQFLEKEWIAELRKKYEFSTDEKVMQAVLLKNKK</sequence>
<dbReference type="PANTHER" id="PTHR47245">
    <property type="entry name" value="PEPTIDYLPROLYL ISOMERASE"/>
    <property type="match status" value="1"/>
</dbReference>
<feature type="domain" description="PpiC" evidence="4">
    <location>
        <begin position="239"/>
        <end position="353"/>
    </location>
</feature>
<dbReference type="InterPro" id="IPR050245">
    <property type="entry name" value="PrsA_foldase"/>
</dbReference>
<gene>
    <name evidence="5" type="ordered locus">Fleli_2987</name>
</gene>
<accession>I4AMZ5</accession>
<protein>
    <submittedName>
        <fullName evidence="5">Parvulin-like peptidyl-prolyl isomerase</fullName>
    </submittedName>
</protein>
<feature type="compositionally biased region" description="Polar residues" evidence="2">
    <location>
        <begin position="306"/>
        <end position="319"/>
    </location>
</feature>
<dbReference type="STRING" id="880071.Fleli_2987"/>
<dbReference type="Gene3D" id="3.10.50.40">
    <property type="match status" value="2"/>
</dbReference>
<dbReference type="HOGENOM" id="CLU_019451_0_0_10"/>
<dbReference type="SUPFAM" id="SSF54534">
    <property type="entry name" value="FKBP-like"/>
    <property type="match status" value="2"/>
</dbReference>
<evidence type="ECO:0000313" key="6">
    <source>
        <dbReference type="Proteomes" id="UP000006054"/>
    </source>
</evidence>
<dbReference type="AlphaFoldDB" id="I4AMZ5"/>
<dbReference type="PROSITE" id="PS51257">
    <property type="entry name" value="PROKAR_LIPOPROTEIN"/>
    <property type="match status" value="1"/>
</dbReference>
<feature type="chain" id="PRO_5007919008" evidence="3">
    <location>
        <begin position="24"/>
        <end position="782"/>
    </location>
</feature>
<evidence type="ECO:0000256" key="3">
    <source>
        <dbReference type="SAM" id="SignalP"/>
    </source>
</evidence>
<keyword evidence="6" id="KW-1185">Reference proteome</keyword>
<dbReference type="eggNOG" id="COG0760">
    <property type="taxonomic scope" value="Bacteria"/>
</dbReference>
<feature type="region of interest" description="Disordered" evidence="2">
    <location>
        <begin position="298"/>
        <end position="319"/>
    </location>
</feature>
<dbReference type="Pfam" id="PF00639">
    <property type="entry name" value="Rotamase"/>
    <property type="match status" value="1"/>
</dbReference>
<dbReference type="PROSITE" id="PS50198">
    <property type="entry name" value="PPIC_PPIASE_2"/>
    <property type="match status" value="2"/>
</dbReference>
<proteinExistence type="predicted"/>
<evidence type="ECO:0000313" key="5">
    <source>
        <dbReference type="EMBL" id="AFM05330.1"/>
    </source>
</evidence>
<organism evidence="5 6">
    <name type="scientific">Bernardetia litoralis (strain ATCC 23117 / DSM 6794 / NBRC 15988 / NCIMB 1366 / Fx l1 / Sio-4)</name>
    <name type="common">Flexibacter litoralis</name>
    <dbReference type="NCBI Taxonomy" id="880071"/>
    <lineage>
        <taxon>Bacteria</taxon>
        <taxon>Pseudomonadati</taxon>
        <taxon>Bacteroidota</taxon>
        <taxon>Cytophagia</taxon>
        <taxon>Cytophagales</taxon>
        <taxon>Bernardetiaceae</taxon>
        <taxon>Bernardetia</taxon>
    </lineage>
</organism>
<feature type="domain" description="PpiC" evidence="4">
    <location>
        <begin position="132"/>
        <end position="234"/>
    </location>
</feature>
<dbReference type="RefSeq" id="WP_014798764.1">
    <property type="nucleotide sequence ID" value="NC_018018.1"/>
</dbReference>
<keyword evidence="1 5" id="KW-0413">Isomerase</keyword>
<dbReference type="PATRIC" id="fig|880071.3.peg.2981"/>
<feature type="signal peptide" evidence="3">
    <location>
        <begin position="1"/>
        <end position="23"/>
    </location>
</feature>
<dbReference type="EMBL" id="CP003345">
    <property type="protein sequence ID" value="AFM05330.1"/>
    <property type="molecule type" value="Genomic_DNA"/>
</dbReference>
<dbReference type="KEGG" id="fli:Fleli_2987"/>
<keyword evidence="3" id="KW-0732">Signal</keyword>
<evidence type="ECO:0000256" key="2">
    <source>
        <dbReference type="SAM" id="MobiDB-lite"/>
    </source>
</evidence>
<dbReference type="GO" id="GO:0003755">
    <property type="term" value="F:peptidyl-prolyl cis-trans isomerase activity"/>
    <property type="evidence" value="ECO:0007669"/>
    <property type="project" value="UniProtKB-KW"/>
</dbReference>
<dbReference type="PANTHER" id="PTHR47245:SF2">
    <property type="entry name" value="PEPTIDYL-PROLYL CIS-TRANS ISOMERASE HP_0175-RELATED"/>
    <property type="match status" value="1"/>
</dbReference>
<evidence type="ECO:0000256" key="1">
    <source>
        <dbReference type="PROSITE-ProRule" id="PRU00278"/>
    </source>
</evidence>
<dbReference type="InterPro" id="IPR046357">
    <property type="entry name" value="PPIase_dom_sf"/>
</dbReference>
<reference evidence="6" key="1">
    <citation type="submission" date="2012-06" db="EMBL/GenBank/DDBJ databases">
        <title>The complete genome of Flexibacter litoralis DSM 6794.</title>
        <authorList>
            <person name="Lucas S."/>
            <person name="Copeland A."/>
            <person name="Lapidus A."/>
            <person name="Glavina del Rio T."/>
            <person name="Dalin E."/>
            <person name="Tice H."/>
            <person name="Bruce D."/>
            <person name="Goodwin L."/>
            <person name="Pitluck S."/>
            <person name="Peters L."/>
            <person name="Ovchinnikova G."/>
            <person name="Lu M."/>
            <person name="Kyrpides N."/>
            <person name="Mavromatis K."/>
            <person name="Ivanova N."/>
            <person name="Brettin T."/>
            <person name="Detter J.C."/>
            <person name="Han C."/>
            <person name="Larimer F."/>
            <person name="Land M."/>
            <person name="Hauser L."/>
            <person name="Markowitz V."/>
            <person name="Cheng J.-F."/>
            <person name="Hugenholtz P."/>
            <person name="Woyke T."/>
            <person name="Wu D."/>
            <person name="Spring S."/>
            <person name="Lang E."/>
            <person name="Kopitz M."/>
            <person name="Brambilla E."/>
            <person name="Klenk H.-P."/>
            <person name="Eisen J.A."/>
        </authorList>
    </citation>
    <scope>NUCLEOTIDE SEQUENCE [LARGE SCALE GENOMIC DNA]</scope>
    <source>
        <strain evidence="6">ATCC 23117 / DSM 6794 / NBRC 15988 / NCIMB 1366 / Sio-4</strain>
    </source>
</reference>
<dbReference type="OrthoDB" id="14196at2"/>
<keyword evidence="1" id="KW-0697">Rotamase</keyword>